<feature type="region of interest" description="Disordered" evidence="1">
    <location>
        <begin position="58"/>
        <end position="80"/>
    </location>
</feature>
<sequence>MAQHHRLDQRQLNTNVASSTSSFTCFSRLSISLDVMFMCSQLTQFLIYSLSLNLRSNSFSSSSDRTGCSVKSSGTGREVPSSSLHRVCCIRFTTASKTAVVFRTTATSFCKDSFCAIKTSKRRFMSADCLADSLAFSVINRYKSETVTESTGTNGATVRVAVGAVKSSMGAVKSSMGAVKSAVGVAVETVVARAAVEAVVVRVVVGAVVRVAVGAVVRVAVGAPDRDVVGTGSVATGCAWPASRQPAEVTNWKPIIFTALSLLEPALWDSCPETVGMGTAWEPLL</sequence>
<feature type="compositionally biased region" description="Polar residues" evidence="1">
    <location>
        <begin position="64"/>
        <end position="80"/>
    </location>
</feature>
<evidence type="ECO:0000313" key="2">
    <source>
        <dbReference type="EnsemblMetazoa" id="AMEC010664-PA"/>
    </source>
</evidence>
<dbReference type="AlphaFoldDB" id="A0A182TYK9"/>
<reference evidence="2" key="2">
    <citation type="submission" date="2020-05" db="UniProtKB">
        <authorList>
            <consortium name="EnsemblMetazoa"/>
        </authorList>
    </citation>
    <scope>IDENTIFICATION</scope>
    <source>
        <strain evidence="2">CM1001059</strain>
    </source>
</reference>
<dbReference type="Proteomes" id="UP000075902">
    <property type="component" value="Unassembled WGS sequence"/>
</dbReference>
<protein>
    <submittedName>
        <fullName evidence="2">Uncharacterized protein</fullName>
    </submittedName>
</protein>
<accession>A0A182TYK9</accession>
<proteinExistence type="predicted"/>
<keyword evidence="3" id="KW-1185">Reference proteome</keyword>
<reference evidence="3" key="1">
    <citation type="submission" date="2014-01" db="EMBL/GenBank/DDBJ databases">
        <title>The Genome Sequence of Anopheles melas CM1001059_A (V2).</title>
        <authorList>
            <consortium name="The Broad Institute Genomics Platform"/>
            <person name="Neafsey D.E."/>
            <person name="Besansky N."/>
            <person name="Howell P."/>
            <person name="Walton C."/>
            <person name="Young S.K."/>
            <person name="Zeng Q."/>
            <person name="Gargeya S."/>
            <person name="Fitzgerald M."/>
            <person name="Haas B."/>
            <person name="Abouelleil A."/>
            <person name="Allen A.W."/>
            <person name="Alvarado L."/>
            <person name="Arachchi H.M."/>
            <person name="Berlin A.M."/>
            <person name="Chapman S.B."/>
            <person name="Gainer-Dewar J."/>
            <person name="Goldberg J."/>
            <person name="Griggs A."/>
            <person name="Gujja S."/>
            <person name="Hansen M."/>
            <person name="Howarth C."/>
            <person name="Imamovic A."/>
            <person name="Ireland A."/>
            <person name="Larimer J."/>
            <person name="McCowan C."/>
            <person name="Murphy C."/>
            <person name="Pearson M."/>
            <person name="Poon T.W."/>
            <person name="Priest M."/>
            <person name="Roberts A."/>
            <person name="Saif S."/>
            <person name="Shea T."/>
            <person name="Sisk P."/>
            <person name="Sykes S."/>
            <person name="Wortman J."/>
            <person name="Nusbaum C."/>
            <person name="Birren B."/>
        </authorList>
    </citation>
    <scope>NUCLEOTIDE SEQUENCE [LARGE SCALE GENOMIC DNA]</scope>
    <source>
        <strain evidence="3">CM1001059</strain>
    </source>
</reference>
<dbReference type="EnsemblMetazoa" id="AMEC010664-RA">
    <property type="protein sequence ID" value="AMEC010664-PA"/>
    <property type="gene ID" value="AMEC010664"/>
</dbReference>
<dbReference type="VEuPathDB" id="VectorBase:AMEC010664"/>
<name>A0A182TYK9_9DIPT</name>
<organism evidence="2 3">
    <name type="scientific">Anopheles melas</name>
    <dbReference type="NCBI Taxonomy" id="34690"/>
    <lineage>
        <taxon>Eukaryota</taxon>
        <taxon>Metazoa</taxon>
        <taxon>Ecdysozoa</taxon>
        <taxon>Arthropoda</taxon>
        <taxon>Hexapoda</taxon>
        <taxon>Insecta</taxon>
        <taxon>Pterygota</taxon>
        <taxon>Neoptera</taxon>
        <taxon>Endopterygota</taxon>
        <taxon>Diptera</taxon>
        <taxon>Nematocera</taxon>
        <taxon>Culicoidea</taxon>
        <taxon>Culicidae</taxon>
        <taxon>Anophelinae</taxon>
        <taxon>Anopheles</taxon>
    </lineage>
</organism>
<evidence type="ECO:0000256" key="1">
    <source>
        <dbReference type="SAM" id="MobiDB-lite"/>
    </source>
</evidence>
<evidence type="ECO:0000313" key="3">
    <source>
        <dbReference type="Proteomes" id="UP000075902"/>
    </source>
</evidence>